<reference evidence="2 3" key="1">
    <citation type="submission" date="2024-04" db="EMBL/GenBank/DDBJ databases">
        <authorList>
            <person name="Rising A."/>
            <person name="Reimegard J."/>
            <person name="Sonavane S."/>
            <person name="Akerstrom W."/>
            <person name="Nylinder S."/>
            <person name="Hedman E."/>
            <person name="Kallberg Y."/>
        </authorList>
    </citation>
    <scope>NUCLEOTIDE SEQUENCE [LARGE SCALE GENOMIC DNA]</scope>
</reference>
<protein>
    <recommendedName>
        <fullName evidence="4">Telomere-associated protein RIF1</fullName>
    </recommendedName>
</protein>
<feature type="region of interest" description="Disordered" evidence="1">
    <location>
        <begin position="1833"/>
        <end position="1864"/>
    </location>
</feature>
<organism evidence="2 3">
    <name type="scientific">Larinioides sclopetarius</name>
    <dbReference type="NCBI Taxonomy" id="280406"/>
    <lineage>
        <taxon>Eukaryota</taxon>
        <taxon>Metazoa</taxon>
        <taxon>Ecdysozoa</taxon>
        <taxon>Arthropoda</taxon>
        <taxon>Chelicerata</taxon>
        <taxon>Arachnida</taxon>
        <taxon>Araneae</taxon>
        <taxon>Araneomorphae</taxon>
        <taxon>Entelegynae</taxon>
        <taxon>Araneoidea</taxon>
        <taxon>Araneidae</taxon>
        <taxon>Larinioides</taxon>
    </lineage>
</organism>
<feature type="region of interest" description="Disordered" evidence="1">
    <location>
        <begin position="512"/>
        <end position="536"/>
    </location>
</feature>
<feature type="compositionally biased region" description="Polar residues" evidence="1">
    <location>
        <begin position="1"/>
        <end position="10"/>
    </location>
</feature>
<comment type="caution">
    <text evidence="2">The sequence shown here is derived from an EMBL/GenBank/DDBJ whole genome shotgun (WGS) entry which is preliminary data.</text>
</comment>
<evidence type="ECO:0000256" key="1">
    <source>
        <dbReference type="SAM" id="MobiDB-lite"/>
    </source>
</evidence>
<feature type="compositionally biased region" description="Basic and acidic residues" evidence="1">
    <location>
        <begin position="611"/>
        <end position="638"/>
    </location>
</feature>
<feature type="region of interest" description="Disordered" evidence="1">
    <location>
        <begin position="1710"/>
        <end position="1798"/>
    </location>
</feature>
<evidence type="ECO:0000313" key="3">
    <source>
        <dbReference type="Proteomes" id="UP001497382"/>
    </source>
</evidence>
<feature type="compositionally biased region" description="Polar residues" evidence="1">
    <location>
        <begin position="1904"/>
        <end position="1913"/>
    </location>
</feature>
<feature type="compositionally biased region" description="Basic and acidic residues" evidence="1">
    <location>
        <begin position="1889"/>
        <end position="1902"/>
    </location>
</feature>
<feature type="compositionally biased region" description="Polar residues" evidence="1">
    <location>
        <begin position="1833"/>
        <end position="1859"/>
    </location>
</feature>
<feature type="compositionally biased region" description="Polar residues" evidence="1">
    <location>
        <begin position="590"/>
        <end position="610"/>
    </location>
</feature>
<gene>
    <name evidence="2" type="ORF">LARSCL_LOCUS9247</name>
</gene>
<feature type="compositionally biased region" description="Low complexity" evidence="1">
    <location>
        <begin position="1718"/>
        <end position="1764"/>
    </location>
</feature>
<name>A0AAV2A0A7_9ARAC</name>
<feature type="region of interest" description="Disordered" evidence="1">
    <location>
        <begin position="1216"/>
        <end position="1238"/>
    </location>
</feature>
<feature type="region of interest" description="Disordered" evidence="1">
    <location>
        <begin position="1889"/>
        <end position="1938"/>
    </location>
</feature>
<feature type="region of interest" description="Disordered" evidence="1">
    <location>
        <begin position="587"/>
        <end position="642"/>
    </location>
</feature>
<feature type="compositionally biased region" description="Polar residues" evidence="1">
    <location>
        <begin position="1921"/>
        <end position="1938"/>
    </location>
</feature>
<feature type="region of interest" description="Disordered" evidence="1">
    <location>
        <begin position="1"/>
        <end position="26"/>
    </location>
</feature>
<dbReference type="Proteomes" id="UP001497382">
    <property type="component" value="Unassembled WGS sequence"/>
</dbReference>
<dbReference type="EMBL" id="CAXIEN010000102">
    <property type="protein sequence ID" value="CAL1277479.1"/>
    <property type="molecule type" value="Genomic_DNA"/>
</dbReference>
<evidence type="ECO:0000313" key="2">
    <source>
        <dbReference type="EMBL" id="CAL1277479.1"/>
    </source>
</evidence>
<feature type="compositionally biased region" description="Polar residues" evidence="1">
    <location>
        <begin position="1776"/>
        <end position="1786"/>
    </location>
</feature>
<feature type="compositionally biased region" description="Polar residues" evidence="1">
    <location>
        <begin position="512"/>
        <end position="522"/>
    </location>
</feature>
<keyword evidence="3" id="KW-1185">Reference proteome</keyword>
<accession>A0AAV2A0A7</accession>
<proteinExistence type="predicted"/>
<evidence type="ECO:0008006" key="4">
    <source>
        <dbReference type="Google" id="ProtNLM"/>
    </source>
</evidence>
<sequence length="1980" mass="222832">MQRQTPTSIHSDSSDDDDDLPSLPRFGNITLKIPRKKTFDELFGENSDLINSQTIQRKNLEQIAALQIQDTLNNDDKSLSGDEANEFDEKNKNLLETNELDVENESDAFEESVRLFGELNHLQFITWDDLTLQKCGFDSTLDLSELESLLIALNENELHEYIKCCEVISLKKLKQLNPFVQYVFKTMSIHSDAAYVNACQKFIKRMISKNHYIQNMSITDKDIFMVLFNYGIDVKKEIFSMLPGSKEVRTTKIISDIPKNWMLNMKAVLSSIGDFMKHCKMKEDDLLNILIYFLWMSMDDFLNINMALQLCTEIILCRFSKANWPVWRLKIAQFVMSIKQWNLVLKMIKCIHHETPRGIELCNYLSYLALRKLTNNTSDSNVMSNYFIPKYSDKLFSVENLQPILESICAIEKELQLLAIQFINLFIMSLKLSSKEEHSTLLILLKKCENSISRQVTIQQTRLCIIHSRISTLTPGESVKHMFDAVEKQENISYDEEYASMHDLEIDSDTSQSVFDEQSLSEDSGADLITDQNKSQEVVEELPSKEKCAAKTDTIDSQFLLHEPVVDKQMKENSFFDMSKKLLQNEDNRALNSKVNSTISSPKTNSNIEASSERVYTESDRETESSSEREDCKSDEKVNSGTENYVTPSKSFLIDHRYTNKKWSNYLSVNPSKNLNTCFDKLSQGSDQCENKLLHEVKNMLEVITDEIVKTVPNLNSHKTFKNCPQDFFLDNYPLNRNEGHVTDSINIERSNINTEHCFNILSAGVVSAEDQKTFHSYQNSSAVQTSDIPEEPKAIELDSNVIKEIVKNPPVVLLTPINVHLHHKTEFETLKKTVKLGEETKHVNISSSANSLQDHYVKKSADEGSSACSIANSTLTNKSEEMGNNFTLEPEKDTYIVNMELSNSLCSEISGQSQTENQNDLKMSHSKPMQNLISSQNLNSCSVSEDSRNDRSVISDIEHIDKGRPNEVNDTEATFVSSEIEKLISEIQNNSFQSKTLQNPTSLQNVISCSIAENSMDNRNFISNIKHCDKAKSSKLIKSYDVDNTETGFIDFKVEKIISEIDSTENNTLHNLTSLPNLVSCANSENSKDSIKNKNVISNIECFEKVRPSELIRSNEADNTDTVFIDSAVGKIISEIDSAENEALQNLTSLPNLISCAISENLLSNMNVISNIEHIDKVKPSGFIRSNEADDIEAPIGSTFEKNITEITHKDSVSSESNSLPLLTKNHSNIPSSSPEELNYLENKTNISDKKSENVSKTIAENILLPSMTDAYKSANNDVKIVPKFLNVENDKNIVNLQQKDILFSTPSVYIETSTRSVAVNENNNLVKNLACELTTPEVKKTDEPVKVSSVDSTKAEKLTSYPIIMREKDLDPLYNMFNNPNPLDNLMNTTKKSKEDSHFIPRSVNIKTAKTMHSSDLRNRQNSKKESTSNFLNLVPNSNVERNKIFNTSEINNSVIDSEIDIKRREILQIPESNKTLIDKALKGIFTNEDEADERGNGTSFQPNIVHLRSVSDIGKINSSDNENRKKCCTPSLNILSENQKMPANNVIKSTNKPTTGFNFDHNESSIENKNIVFLSKQLSQAGASSKIQPHSVEFSAKKFPNTSCTSPKRKHTDSISNLVSKRPRIPERLHLNNLAWTVNFPASLTPAENLNRKKEDKIDSVSLLTNNSSSVYFTEICNSQLANEIPGIITDHSNITKSIKNQENSEIINTEDLNSKNLGDSDSGSSSDSDSGSSSDSDSSSSNKTSSSSKTKSSDSKSQSKVPNNQDERNNSLKDSQAAQSVVSDFVESIPSESEDEIQVIEEISNINKNGKNFKNSLSSSVMNKRQKCTSFNSTNQTRNQSLVKTPTKPKQSSQMKHPDIPRNRQLSLFNFLEDACTDKLIKPKKSIKTEQKTPKKFDNLGQSVQKNPYSSSSSSSVKTPRLSQTSFTSVPDINTSIPVSHSKASCSRNQDDIQCLNVDEDCFIIEQDNVHVITLD</sequence>